<dbReference type="AlphaFoldDB" id="A0A1U9NHD9"/>
<dbReference type="KEGG" id="alus:STSP2_00486"/>
<dbReference type="PANTHER" id="PTHR43751">
    <property type="entry name" value="SULFATASE"/>
    <property type="match status" value="1"/>
</dbReference>
<protein>
    <submittedName>
        <fullName evidence="2">Arylsulfatase</fullName>
        <ecNumber evidence="2">3.1.6.1</ecNumber>
    </submittedName>
</protein>
<organism evidence="2 3">
    <name type="scientific">Anaerohalosphaera lusitana</name>
    <dbReference type="NCBI Taxonomy" id="1936003"/>
    <lineage>
        <taxon>Bacteria</taxon>
        <taxon>Pseudomonadati</taxon>
        <taxon>Planctomycetota</taxon>
        <taxon>Phycisphaerae</taxon>
        <taxon>Sedimentisphaerales</taxon>
        <taxon>Anaerohalosphaeraceae</taxon>
        <taxon>Anaerohalosphaera</taxon>
    </lineage>
</organism>
<proteinExistence type="predicted"/>
<keyword evidence="3" id="KW-1185">Reference proteome</keyword>
<feature type="domain" description="Sulfatase N-terminal" evidence="1">
    <location>
        <begin position="42"/>
        <end position="376"/>
    </location>
</feature>
<dbReference type="EC" id="3.1.6.1" evidence="2"/>
<dbReference type="InterPro" id="IPR006311">
    <property type="entry name" value="TAT_signal"/>
</dbReference>
<dbReference type="PROSITE" id="PS51257">
    <property type="entry name" value="PROKAR_LIPOPROTEIN"/>
    <property type="match status" value="1"/>
</dbReference>
<dbReference type="Gene3D" id="3.30.1120.10">
    <property type="match status" value="1"/>
</dbReference>
<dbReference type="InterPro" id="IPR017850">
    <property type="entry name" value="Alkaline_phosphatase_core_sf"/>
</dbReference>
<dbReference type="Pfam" id="PF00884">
    <property type="entry name" value="Sulfatase"/>
    <property type="match status" value="1"/>
</dbReference>
<keyword evidence="2" id="KW-0378">Hydrolase</keyword>
<name>A0A1U9NHD9_9BACT</name>
<dbReference type="Gene3D" id="3.40.720.10">
    <property type="entry name" value="Alkaline Phosphatase, subunit A"/>
    <property type="match status" value="1"/>
</dbReference>
<evidence type="ECO:0000313" key="3">
    <source>
        <dbReference type="Proteomes" id="UP000189674"/>
    </source>
</evidence>
<dbReference type="SUPFAM" id="SSF53649">
    <property type="entry name" value="Alkaline phosphatase-like"/>
    <property type="match status" value="1"/>
</dbReference>
<dbReference type="InterPro" id="IPR000917">
    <property type="entry name" value="Sulfatase_N"/>
</dbReference>
<dbReference type="PROSITE" id="PS51318">
    <property type="entry name" value="TAT"/>
    <property type="match status" value="1"/>
</dbReference>
<dbReference type="GO" id="GO:0004065">
    <property type="term" value="F:arylsulfatase activity"/>
    <property type="evidence" value="ECO:0007669"/>
    <property type="project" value="UniProtKB-EC"/>
</dbReference>
<dbReference type="InterPro" id="IPR019546">
    <property type="entry name" value="TAT_signal_bac_arc"/>
</dbReference>
<sequence>MGFSRRDFLKAVGVGAAGVITGGLSGCMAETAKIGGKGGRKPNIIYILADDLGIGDLGCYGQEKIKTPNIDRLAAEGMKFTDHYSGSTVCAPSRCSLMTGRHTGHCYIRGNWEVQPEGQMPLPAEKVTVAEVMKRAGYTTGAFGKWGLGYPGSEGDPINQGFDEFFGYNCQREAHHFYPDHLWHNDKKVILEGNKGDSKQQYSHDLIAEKSLEFVKEHKDEPFFMFVPFTIPHAELAVPEDSLEQYEDKGWSEKVYKGSKHGYGRQEQPRAAYAAMVTRMDSDVGRLMALLKELDIDDDTIVMFSSDNGAHTEGGNDWRFFDSNGPFRGIKRDLYEGGIRVPMIARWPGKIEAGSVSDHISAFWDILPTCAQLAGVDAPPNIDGLSFVPELIGKPQKKHEYLYWEFPVWGGRQAVRMGKWKAVRLNVKKNPEAPIELYNLNKDIGEQNNVADQHLEIVAKMKEIMEKAHTPSEKFKLFKGE</sequence>
<accession>A0A1U9NHD9</accession>
<evidence type="ECO:0000313" key="2">
    <source>
        <dbReference type="EMBL" id="AQT67342.1"/>
    </source>
</evidence>
<reference evidence="3" key="1">
    <citation type="submission" date="2017-02" db="EMBL/GenBank/DDBJ databases">
        <title>Comparative genomics and description of representatives of a novel lineage of planctomycetes thriving in anoxic sediments.</title>
        <authorList>
            <person name="Spring S."/>
            <person name="Bunk B."/>
            <person name="Sproer C."/>
        </authorList>
    </citation>
    <scope>NUCLEOTIDE SEQUENCE [LARGE SCALE GENOMIC DNA]</scope>
    <source>
        <strain evidence="3">ST-NAGAB-D1</strain>
    </source>
</reference>
<dbReference type="Proteomes" id="UP000189674">
    <property type="component" value="Chromosome"/>
</dbReference>
<gene>
    <name evidence="2" type="primary">atsA_4</name>
    <name evidence="2" type="ORF">STSP2_00486</name>
</gene>
<dbReference type="NCBIfam" id="TIGR01409">
    <property type="entry name" value="TAT_signal_seq"/>
    <property type="match status" value="1"/>
</dbReference>
<dbReference type="STRING" id="1936003.STSP2_00486"/>
<dbReference type="CDD" id="cd16145">
    <property type="entry name" value="ARS_like"/>
    <property type="match status" value="1"/>
</dbReference>
<dbReference type="PANTHER" id="PTHR43751:SF3">
    <property type="entry name" value="SULFATASE N-TERMINAL DOMAIN-CONTAINING PROTEIN"/>
    <property type="match status" value="1"/>
</dbReference>
<evidence type="ECO:0000259" key="1">
    <source>
        <dbReference type="Pfam" id="PF00884"/>
    </source>
</evidence>
<dbReference type="InterPro" id="IPR052701">
    <property type="entry name" value="GAG_Ulvan_Degrading_Sulfatases"/>
</dbReference>
<dbReference type="EMBL" id="CP019791">
    <property type="protein sequence ID" value="AQT67342.1"/>
    <property type="molecule type" value="Genomic_DNA"/>
</dbReference>
<dbReference type="RefSeq" id="WP_146659506.1">
    <property type="nucleotide sequence ID" value="NZ_CP019791.1"/>
</dbReference>
<dbReference type="OrthoDB" id="9783154at2"/>